<dbReference type="SUPFAM" id="SSF141868">
    <property type="entry name" value="EAL domain-like"/>
    <property type="match status" value="1"/>
</dbReference>
<dbReference type="RefSeq" id="WP_106452066.1">
    <property type="nucleotide sequence ID" value="NZ_PXYH01000002.1"/>
</dbReference>
<evidence type="ECO:0000313" key="7">
    <source>
        <dbReference type="Proteomes" id="UP000242181"/>
    </source>
</evidence>
<dbReference type="PANTHER" id="PTHR44757:SF2">
    <property type="entry name" value="BIOFILM ARCHITECTURE MAINTENANCE PROTEIN MBAA"/>
    <property type="match status" value="1"/>
</dbReference>
<evidence type="ECO:0000313" key="6">
    <source>
        <dbReference type="EMBL" id="PSJ47140.1"/>
    </source>
</evidence>
<proteinExistence type="predicted"/>
<comment type="cofactor">
    <cofactor evidence="1">
        <name>Mg(2+)</name>
        <dbReference type="ChEBI" id="CHEBI:18420"/>
    </cofactor>
</comment>
<comment type="caution">
    <text evidence="6">The sequence shown here is derived from an EMBL/GenBank/DDBJ whole genome shotgun (WGS) entry which is preliminary data.</text>
</comment>
<dbReference type="InterPro" id="IPR052155">
    <property type="entry name" value="Biofilm_reg_signaling"/>
</dbReference>
<accession>A0A2P7RAC0</accession>
<dbReference type="SMART" id="SM00052">
    <property type="entry name" value="EAL"/>
    <property type="match status" value="1"/>
</dbReference>
<dbReference type="Pfam" id="PF00563">
    <property type="entry name" value="EAL"/>
    <property type="match status" value="1"/>
</dbReference>
<dbReference type="InterPro" id="IPR035919">
    <property type="entry name" value="EAL_sf"/>
</dbReference>
<name>A0A2P7RAC0_9GAMM</name>
<gene>
    <name evidence="6" type="ORF">C7I36_01945</name>
</gene>
<dbReference type="InterPro" id="IPR029787">
    <property type="entry name" value="Nucleotide_cyclase"/>
</dbReference>
<dbReference type="CDD" id="cd01949">
    <property type="entry name" value="GGDEF"/>
    <property type="match status" value="1"/>
</dbReference>
<sequence>MGRRHPVSLSVIQGLVLALGILMILFIWGLFVHQNALARTEQLDARAAEHRHVAVMVAEHLRQITDRAVAIARLADPATAAFGPELSRFLAADPMFSRLSLYGPGGEGRHASHSPLATLPPGWLAQVNSQVAHFGFVPFLPTQTADQPLAGRWRLPLLVPLADTGGIHLAGIMLLELELGYLAGLYQHLELGHSGLIRLVDRQGEERMRANGSGMVEGGHAPDNPGWPKTGQHQGRVDAAGAQSLFHALPEQGFAVLVSRLHDDMLAGFYQQRSRQWLLKLLLSLAIAGAVGWLVRLLRDQRQFVQALEQSGQQNRLLIQRLEQAHSRSSAAAATDHLSGLYNRRQFIELAGRQLAEQRQRRELSALLFIDLDRFKSINDTLGHHTGDLLLQAVAGRIRRMLAAGDQAARFGGDEFVVLLAGQRSESRIEEWVRRLTERLSATYSLEGSELNTSPSIGIAICPRDAQDIDGLLSCADAAMYSAKRAGRGQYRFFDPSLNRVDMEEFQLEQALGDALRLGQIRLHFQPLVRVGSMSLAGYEALARWQHPQFGLIYPDRFIPIAERSGFILALGREVLRLACRELAQWPPERTLAVNVSPMELGQADFAERVLAELAQQGLDPARLELEITETSVLERQQLAIQQLCRLKAAGVGISLDDFGKGYAGFAHLQALPLTRLKIERSLIAQLSNSHDDSLIVSSTITLAKRLALQVVAEGVETAEQLVYLKLAGCDFAQGYHLGRPMPAEQLAEFEQAFSTMRASA</sequence>
<dbReference type="OrthoDB" id="9804951at2"/>
<dbReference type="Gene3D" id="3.30.70.270">
    <property type="match status" value="1"/>
</dbReference>
<dbReference type="SUPFAM" id="SSF55073">
    <property type="entry name" value="Nucleotide cyclase"/>
    <property type="match status" value="1"/>
</dbReference>
<feature type="transmembrane region" description="Helical" evidence="3">
    <location>
        <begin position="277"/>
        <end position="295"/>
    </location>
</feature>
<dbReference type="Proteomes" id="UP000242181">
    <property type="component" value="Unassembled WGS sequence"/>
</dbReference>
<protein>
    <submittedName>
        <fullName evidence="6">GGDEF-domain containing protein</fullName>
    </submittedName>
</protein>
<dbReference type="PROSITE" id="PS50887">
    <property type="entry name" value="GGDEF"/>
    <property type="match status" value="1"/>
</dbReference>
<evidence type="ECO:0000256" key="2">
    <source>
        <dbReference type="SAM" id="MobiDB-lite"/>
    </source>
</evidence>
<evidence type="ECO:0000259" key="4">
    <source>
        <dbReference type="PROSITE" id="PS50883"/>
    </source>
</evidence>
<dbReference type="InterPro" id="IPR043128">
    <property type="entry name" value="Rev_trsase/Diguanyl_cyclase"/>
</dbReference>
<dbReference type="Gene3D" id="3.20.20.450">
    <property type="entry name" value="EAL domain"/>
    <property type="match status" value="1"/>
</dbReference>
<reference evidence="6 7" key="1">
    <citation type="submission" date="2018-03" db="EMBL/GenBank/DDBJ databases">
        <title>The draft genome of Zobellella taiwanensis JCM 13381.</title>
        <authorList>
            <person name="Liu L."/>
            <person name="Li L."/>
            <person name="Wang T."/>
            <person name="Zhang X."/>
            <person name="Liang L."/>
        </authorList>
    </citation>
    <scope>NUCLEOTIDE SEQUENCE [LARGE SCALE GENOMIC DNA]</scope>
    <source>
        <strain evidence="6 7">JCM 13381</strain>
    </source>
</reference>
<evidence type="ECO:0000256" key="1">
    <source>
        <dbReference type="ARBA" id="ARBA00001946"/>
    </source>
</evidence>
<keyword evidence="3" id="KW-1133">Transmembrane helix</keyword>
<keyword evidence="3" id="KW-0472">Membrane</keyword>
<dbReference type="PANTHER" id="PTHR44757">
    <property type="entry name" value="DIGUANYLATE CYCLASE DGCP"/>
    <property type="match status" value="1"/>
</dbReference>
<dbReference type="EMBL" id="PXYH01000002">
    <property type="protein sequence ID" value="PSJ47140.1"/>
    <property type="molecule type" value="Genomic_DNA"/>
</dbReference>
<dbReference type="CDD" id="cd01948">
    <property type="entry name" value="EAL"/>
    <property type="match status" value="1"/>
</dbReference>
<feature type="region of interest" description="Disordered" evidence="2">
    <location>
        <begin position="213"/>
        <end position="234"/>
    </location>
</feature>
<dbReference type="SMART" id="SM00267">
    <property type="entry name" value="GGDEF"/>
    <property type="match status" value="1"/>
</dbReference>
<dbReference type="NCBIfam" id="TIGR00254">
    <property type="entry name" value="GGDEF"/>
    <property type="match status" value="1"/>
</dbReference>
<dbReference type="Pfam" id="PF00990">
    <property type="entry name" value="GGDEF"/>
    <property type="match status" value="1"/>
</dbReference>
<keyword evidence="7" id="KW-1185">Reference proteome</keyword>
<feature type="domain" description="EAL" evidence="4">
    <location>
        <begin position="505"/>
        <end position="755"/>
    </location>
</feature>
<evidence type="ECO:0000256" key="3">
    <source>
        <dbReference type="SAM" id="Phobius"/>
    </source>
</evidence>
<keyword evidence="3" id="KW-0812">Transmembrane</keyword>
<dbReference type="FunFam" id="3.30.70.270:FF:000001">
    <property type="entry name" value="Diguanylate cyclase domain protein"/>
    <property type="match status" value="1"/>
</dbReference>
<dbReference type="InterPro" id="IPR000160">
    <property type="entry name" value="GGDEF_dom"/>
</dbReference>
<dbReference type="AlphaFoldDB" id="A0A2P7RAC0"/>
<dbReference type="PROSITE" id="PS50883">
    <property type="entry name" value="EAL"/>
    <property type="match status" value="1"/>
</dbReference>
<dbReference type="InterPro" id="IPR001633">
    <property type="entry name" value="EAL_dom"/>
</dbReference>
<dbReference type="GO" id="GO:0003824">
    <property type="term" value="F:catalytic activity"/>
    <property type="evidence" value="ECO:0007669"/>
    <property type="project" value="UniProtKB-ARBA"/>
</dbReference>
<organism evidence="6 7">
    <name type="scientific">Zobellella taiwanensis</name>
    <dbReference type="NCBI Taxonomy" id="347535"/>
    <lineage>
        <taxon>Bacteria</taxon>
        <taxon>Pseudomonadati</taxon>
        <taxon>Pseudomonadota</taxon>
        <taxon>Gammaproteobacteria</taxon>
        <taxon>Aeromonadales</taxon>
        <taxon>Aeromonadaceae</taxon>
        <taxon>Zobellella</taxon>
    </lineage>
</organism>
<feature type="domain" description="GGDEF" evidence="5">
    <location>
        <begin position="363"/>
        <end position="496"/>
    </location>
</feature>
<evidence type="ECO:0000259" key="5">
    <source>
        <dbReference type="PROSITE" id="PS50887"/>
    </source>
</evidence>
<feature type="transmembrane region" description="Helical" evidence="3">
    <location>
        <begin position="12"/>
        <end position="32"/>
    </location>
</feature>